<keyword evidence="2" id="KW-0548">Nucleotidyltransferase</keyword>
<evidence type="ECO:0000259" key="1">
    <source>
        <dbReference type="PROSITE" id="PS50878"/>
    </source>
</evidence>
<protein>
    <submittedName>
        <fullName evidence="2">RNA-directed DNA polymerase from mobile element jockey</fullName>
    </submittedName>
</protein>
<dbReference type="AlphaFoldDB" id="A0A2S2R839"/>
<feature type="domain" description="Reverse transcriptase" evidence="1">
    <location>
        <begin position="1"/>
        <end position="133"/>
    </location>
</feature>
<evidence type="ECO:0000313" key="2">
    <source>
        <dbReference type="EMBL" id="MBY86093.1"/>
    </source>
</evidence>
<keyword evidence="2" id="KW-0808">Transferase</keyword>
<dbReference type="InterPro" id="IPR052560">
    <property type="entry name" value="RdDP_mobile_element"/>
</dbReference>
<dbReference type="EMBL" id="GGMS01016890">
    <property type="protein sequence ID" value="MBY86093.1"/>
    <property type="molecule type" value="Transcribed_RNA"/>
</dbReference>
<dbReference type="InterPro" id="IPR000477">
    <property type="entry name" value="RT_dom"/>
</dbReference>
<dbReference type="PANTHER" id="PTHR36688">
    <property type="entry name" value="ENDO/EXONUCLEASE/PHOSPHATASE DOMAIN-CONTAINING PROTEIN"/>
    <property type="match status" value="1"/>
</dbReference>
<dbReference type="Pfam" id="PF00078">
    <property type="entry name" value="RVT_1"/>
    <property type="match status" value="1"/>
</dbReference>
<dbReference type="GO" id="GO:0003964">
    <property type="term" value="F:RNA-directed DNA polymerase activity"/>
    <property type="evidence" value="ECO:0007669"/>
    <property type="project" value="UniProtKB-KW"/>
</dbReference>
<name>A0A2S2R839_9HEMI</name>
<sequence>MTLRPPFQTEIHLSDRHFVVRSGSALSEINPIYAEVLQGAVAAPFLFNLYTSDQPKTNHTITGNFADDKAIMALNSESEIASNLIQFYLNLLQTWYKDWGININVSKSVHCIFILRPRNCPSKTLNNLFIPPT</sequence>
<accession>A0A2S2R839</accession>
<keyword evidence="2" id="KW-0695">RNA-directed DNA polymerase</keyword>
<reference evidence="2" key="1">
    <citation type="submission" date="2018-04" db="EMBL/GenBank/DDBJ databases">
        <title>Transcriptome assembly of Sipha flava.</title>
        <authorList>
            <person name="Scully E.D."/>
            <person name="Geib S.M."/>
            <person name="Palmer N.A."/>
            <person name="Koch K."/>
            <person name="Bradshaw J."/>
            <person name="Heng-Moss T."/>
            <person name="Sarath G."/>
        </authorList>
    </citation>
    <scope>NUCLEOTIDE SEQUENCE</scope>
</reference>
<proteinExistence type="predicted"/>
<gene>
    <name evidence="2" type="primary">pol_4</name>
    <name evidence="2" type="ORF">g.66306</name>
</gene>
<dbReference type="PROSITE" id="PS50878">
    <property type="entry name" value="RT_POL"/>
    <property type="match status" value="1"/>
</dbReference>
<organism evidence="2">
    <name type="scientific">Sipha flava</name>
    <name type="common">yellow sugarcane aphid</name>
    <dbReference type="NCBI Taxonomy" id="143950"/>
    <lineage>
        <taxon>Eukaryota</taxon>
        <taxon>Metazoa</taxon>
        <taxon>Ecdysozoa</taxon>
        <taxon>Arthropoda</taxon>
        <taxon>Hexapoda</taxon>
        <taxon>Insecta</taxon>
        <taxon>Pterygota</taxon>
        <taxon>Neoptera</taxon>
        <taxon>Paraneoptera</taxon>
        <taxon>Hemiptera</taxon>
        <taxon>Sternorrhyncha</taxon>
        <taxon>Aphidomorpha</taxon>
        <taxon>Aphidoidea</taxon>
        <taxon>Aphididae</taxon>
        <taxon>Sipha</taxon>
    </lineage>
</organism>
<dbReference type="PANTHER" id="PTHR36688:SF1">
    <property type="entry name" value="ENDONUCLEASE_EXONUCLEASE_PHOSPHATASE DOMAIN-CONTAINING PROTEIN"/>
    <property type="match status" value="1"/>
</dbReference>